<evidence type="ECO:0000313" key="3">
    <source>
        <dbReference type="EMBL" id="KTC82260.1"/>
    </source>
</evidence>
<feature type="compositionally biased region" description="Polar residues" evidence="1">
    <location>
        <begin position="244"/>
        <end position="255"/>
    </location>
</feature>
<evidence type="ECO:0000256" key="1">
    <source>
        <dbReference type="SAM" id="MobiDB-lite"/>
    </source>
</evidence>
<evidence type="ECO:0000259" key="2">
    <source>
        <dbReference type="Pfam" id="PF00175"/>
    </source>
</evidence>
<evidence type="ECO:0000313" key="4">
    <source>
        <dbReference type="Proteomes" id="UP000054921"/>
    </source>
</evidence>
<protein>
    <submittedName>
        <fullName evidence="3">Dihydroorotate dehydrogenase electron transfer subunit</fullName>
    </submittedName>
</protein>
<dbReference type="PANTHER" id="PTHR43513">
    <property type="entry name" value="DIHYDROOROTATE DEHYDROGENASE B (NAD(+)), ELECTRON TRANSFER SUBUNIT"/>
    <property type="match status" value="1"/>
</dbReference>
<dbReference type="Gene3D" id="3.40.50.80">
    <property type="entry name" value="Nucleotide-binding domain of ferredoxin-NADP reductase (FNR) module"/>
    <property type="match status" value="1"/>
</dbReference>
<dbReference type="InterPro" id="IPR050353">
    <property type="entry name" value="PyrK_electron_transfer"/>
</dbReference>
<dbReference type="EMBL" id="LNXW01000009">
    <property type="protein sequence ID" value="KTC82260.1"/>
    <property type="molecule type" value="Genomic_DNA"/>
</dbReference>
<dbReference type="Proteomes" id="UP000054921">
    <property type="component" value="Unassembled WGS sequence"/>
</dbReference>
<organism evidence="3 4">
    <name type="scientific">Legionella cherrii</name>
    <dbReference type="NCBI Taxonomy" id="28084"/>
    <lineage>
        <taxon>Bacteria</taxon>
        <taxon>Pseudomonadati</taxon>
        <taxon>Pseudomonadota</taxon>
        <taxon>Gammaproteobacteria</taxon>
        <taxon>Legionellales</taxon>
        <taxon>Legionellaceae</taxon>
        <taxon>Legionella</taxon>
    </lineage>
</organism>
<dbReference type="Pfam" id="PF00175">
    <property type="entry name" value="NAD_binding_1"/>
    <property type="match status" value="1"/>
</dbReference>
<dbReference type="InterPro" id="IPR039261">
    <property type="entry name" value="FNR_nucleotide-bd"/>
</dbReference>
<feature type="region of interest" description="Disordered" evidence="1">
    <location>
        <begin position="233"/>
        <end position="255"/>
    </location>
</feature>
<dbReference type="InterPro" id="IPR001433">
    <property type="entry name" value="OxRdtase_FAD/NAD-bd"/>
</dbReference>
<dbReference type="PATRIC" id="fig|28084.5.peg.562"/>
<dbReference type="SUPFAM" id="SSF52343">
    <property type="entry name" value="Ferredoxin reductase-like, C-terminal NADP-linked domain"/>
    <property type="match status" value="1"/>
</dbReference>
<dbReference type="STRING" id="28084.Lche_0524"/>
<dbReference type="AlphaFoldDB" id="A0A0W0SGL1"/>
<feature type="domain" description="Oxidoreductase FAD/NAD(P)-binding" evidence="2">
    <location>
        <begin position="102"/>
        <end position="197"/>
    </location>
</feature>
<reference evidence="3 4" key="1">
    <citation type="submission" date="2015-11" db="EMBL/GenBank/DDBJ databases">
        <title>Genomic analysis of 38 Legionella species identifies large and diverse effector repertoires.</title>
        <authorList>
            <person name="Burstein D."/>
            <person name="Amaro F."/>
            <person name="Zusman T."/>
            <person name="Lifshitz Z."/>
            <person name="Cohen O."/>
            <person name="Gilbert J.A."/>
            <person name="Pupko T."/>
            <person name="Shuman H.A."/>
            <person name="Segal G."/>
        </authorList>
    </citation>
    <scope>NUCLEOTIDE SEQUENCE [LARGE SCALE GENOMIC DNA]</scope>
    <source>
        <strain evidence="3 4">ORW</strain>
    </source>
</reference>
<proteinExistence type="predicted"/>
<accession>A0A0W0SGL1</accession>
<name>A0A0W0SGL1_9GAMM</name>
<comment type="caution">
    <text evidence="3">The sequence shown here is derived from an EMBL/GenBank/DDBJ whole genome shotgun (WGS) entry which is preliminary data.</text>
</comment>
<dbReference type="GO" id="GO:0016491">
    <property type="term" value="F:oxidoreductase activity"/>
    <property type="evidence" value="ECO:0007669"/>
    <property type="project" value="InterPro"/>
</dbReference>
<sequence>MVHQKATIKEKKTHGESEVYSLEVNGLSPKDCGNGQYMVIHGSSKPIYLAIASAKNDSYIKISQVLKQGAKNCLSESLVDSDLEVDAPCGNEFKPTGQKVLLICAGSAESVMRNMYKNLTSEGKEVSIIYSAKQLEDLPFPKLILKLNQDERHYISFTAEQGNQFKSGRISEHLKTKDIDPETSIFVCGPVGFENDVVNILLSKSHSAQNIHLSHWGKIIPVDSSCLEQRGFKIPQQKSESEHQQQATPTTEYSL</sequence>
<dbReference type="PANTHER" id="PTHR43513:SF3">
    <property type="entry name" value="DIHYDROOROTATE DEHYDROGENASE B (NAD(+)), ELECTRON TRANSFER SUBUNIT-RELATED"/>
    <property type="match status" value="1"/>
</dbReference>
<gene>
    <name evidence="3" type="ORF">Lche_0524</name>
</gene>